<dbReference type="RefSeq" id="WP_168888426.1">
    <property type="nucleotide sequence ID" value="NZ_JABAHY010000018.1"/>
</dbReference>
<dbReference type="PROSITE" id="PS00143">
    <property type="entry name" value="INSULINASE"/>
    <property type="match status" value="1"/>
</dbReference>
<proteinExistence type="inferred from homology"/>
<dbReference type="AlphaFoldDB" id="A0A7X8TLT1"/>
<dbReference type="EMBL" id="JABAHY010000018">
    <property type="protein sequence ID" value="NLS10939.1"/>
    <property type="molecule type" value="Genomic_DNA"/>
</dbReference>
<dbReference type="SUPFAM" id="SSF63411">
    <property type="entry name" value="LuxS/MPP-like metallohydrolase"/>
    <property type="match status" value="2"/>
</dbReference>
<comment type="similarity">
    <text evidence="1 2">Belongs to the peptidase M16 family.</text>
</comment>
<dbReference type="InterPro" id="IPR011765">
    <property type="entry name" value="Pept_M16_N"/>
</dbReference>
<dbReference type="InterPro" id="IPR007863">
    <property type="entry name" value="Peptidase_M16_C"/>
</dbReference>
<comment type="caution">
    <text evidence="5">The sequence shown here is derived from an EMBL/GenBank/DDBJ whole genome shotgun (WGS) entry which is preliminary data.</text>
</comment>
<dbReference type="GO" id="GO:0006508">
    <property type="term" value="P:proteolysis"/>
    <property type="evidence" value="ECO:0007669"/>
    <property type="project" value="InterPro"/>
</dbReference>
<sequence>MRVTIQPDTEGVLNADAGTTVRRSVLPCGVRVLTEEMPGVRSVTIGYWIGVGSRHEADHQYGSTHFLEHLLFKGTTKRSALDIAAAFDAVGGESNAATGKESTCYYARVLDADLPLAVDVLTDMVTSAVIDPEEMETERGVILEELAMAEDDPADVAQERFTAQVLDGHPLGRPIGGTPEAIEAATREDVVDHYRHWYRPEELVITAAGGLDHDQLCRMVSEALESSSWDISIASSPTPLKTARDEVIPVRAGTEQITKQVEQTQLLLGGRGFSASDPDRFALSLLHAVLGGGMSSRLFQEVREKRGLAYATYSFSAAFTDAGLYGLYAGCLPSKVEQVTAVMGEQLERMAAEPVTEEELTRAKGQLRGGTVLGMEETASRMNRLGRAELVRGEFVDISETLAEVEAVTAADIQKVAARLLDSPRAVTVVGPAA</sequence>
<feature type="domain" description="Peptidase M16 C-terminal" evidence="4">
    <location>
        <begin position="185"/>
        <end position="367"/>
    </location>
</feature>
<dbReference type="InterPro" id="IPR001431">
    <property type="entry name" value="Pept_M16_Zn_BS"/>
</dbReference>
<dbReference type="InterPro" id="IPR011249">
    <property type="entry name" value="Metalloenz_LuxS/M16"/>
</dbReference>
<reference evidence="5 6" key="1">
    <citation type="submission" date="2020-04" db="EMBL/GenBank/DDBJ databases">
        <title>Nesterenkonia sp. nov., isolated from marine sediment.</title>
        <authorList>
            <person name="Zhang G."/>
        </authorList>
    </citation>
    <scope>NUCLEOTIDE SEQUENCE [LARGE SCALE GENOMIC DNA]</scope>
    <source>
        <strain evidence="5 6">MY13</strain>
    </source>
</reference>
<protein>
    <submittedName>
        <fullName evidence="5">Insulinase family protein</fullName>
    </submittedName>
</protein>
<dbReference type="PANTHER" id="PTHR11851">
    <property type="entry name" value="METALLOPROTEASE"/>
    <property type="match status" value="1"/>
</dbReference>
<dbReference type="GO" id="GO:0004222">
    <property type="term" value="F:metalloendopeptidase activity"/>
    <property type="evidence" value="ECO:0007669"/>
    <property type="project" value="InterPro"/>
</dbReference>
<dbReference type="Proteomes" id="UP000523139">
    <property type="component" value="Unassembled WGS sequence"/>
</dbReference>
<accession>A0A7X8TLT1</accession>
<evidence type="ECO:0000259" key="4">
    <source>
        <dbReference type="Pfam" id="PF05193"/>
    </source>
</evidence>
<dbReference type="InterPro" id="IPR050361">
    <property type="entry name" value="MPP/UQCRC_Complex"/>
</dbReference>
<feature type="domain" description="Peptidase M16 N-terminal" evidence="3">
    <location>
        <begin position="31"/>
        <end position="178"/>
    </location>
</feature>
<dbReference type="Pfam" id="PF05193">
    <property type="entry name" value="Peptidase_M16_C"/>
    <property type="match status" value="1"/>
</dbReference>
<evidence type="ECO:0000259" key="3">
    <source>
        <dbReference type="Pfam" id="PF00675"/>
    </source>
</evidence>
<dbReference type="Gene3D" id="3.30.830.10">
    <property type="entry name" value="Metalloenzyme, LuxS/M16 peptidase-like"/>
    <property type="match status" value="2"/>
</dbReference>
<keyword evidence="6" id="KW-1185">Reference proteome</keyword>
<dbReference type="PANTHER" id="PTHR11851:SF49">
    <property type="entry name" value="MITOCHONDRIAL-PROCESSING PEPTIDASE SUBUNIT ALPHA"/>
    <property type="match status" value="1"/>
</dbReference>
<organism evidence="5 6">
    <name type="scientific">Nesterenkonia sedimenti</name>
    <dbReference type="NCBI Taxonomy" id="1463632"/>
    <lineage>
        <taxon>Bacteria</taxon>
        <taxon>Bacillati</taxon>
        <taxon>Actinomycetota</taxon>
        <taxon>Actinomycetes</taxon>
        <taxon>Micrococcales</taxon>
        <taxon>Micrococcaceae</taxon>
        <taxon>Nesterenkonia</taxon>
    </lineage>
</organism>
<evidence type="ECO:0000256" key="1">
    <source>
        <dbReference type="ARBA" id="ARBA00007261"/>
    </source>
</evidence>
<evidence type="ECO:0000256" key="2">
    <source>
        <dbReference type="RuleBase" id="RU004447"/>
    </source>
</evidence>
<evidence type="ECO:0000313" key="6">
    <source>
        <dbReference type="Proteomes" id="UP000523139"/>
    </source>
</evidence>
<name>A0A7X8TLT1_9MICC</name>
<dbReference type="GO" id="GO:0046872">
    <property type="term" value="F:metal ion binding"/>
    <property type="evidence" value="ECO:0007669"/>
    <property type="project" value="InterPro"/>
</dbReference>
<gene>
    <name evidence="5" type="ORF">HGQ17_13235</name>
</gene>
<dbReference type="Pfam" id="PF00675">
    <property type="entry name" value="Peptidase_M16"/>
    <property type="match status" value="1"/>
</dbReference>
<evidence type="ECO:0000313" key="5">
    <source>
        <dbReference type="EMBL" id="NLS10939.1"/>
    </source>
</evidence>